<dbReference type="NCBIfam" id="TIGR04155">
    <property type="entry name" value="cyano_PEP"/>
    <property type="match status" value="1"/>
</dbReference>
<keyword evidence="3" id="KW-1185">Reference proteome</keyword>
<name>A0A0M3V671_9NOSO</name>
<feature type="chain" id="PRO_5005790848" description="PEP-CTERM protein-sorting domain-containing protein" evidence="1">
    <location>
        <begin position="43"/>
        <end position="340"/>
    </location>
</feature>
<dbReference type="AlphaFoldDB" id="A0A0M3V671"/>
<evidence type="ECO:0000256" key="1">
    <source>
        <dbReference type="SAM" id="SignalP"/>
    </source>
</evidence>
<proteinExistence type="predicted"/>
<evidence type="ECO:0008006" key="4">
    <source>
        <dbReference type="Google" id="ProtNLM"/>
    </source>
</evidence>
<sequence length="340" mass="36090">MKSNRQLSKIVLVSPASVSSSLVNISICTVILAGAASAPALADPVPDPVFPDLPTVFCFRFTDSQLVPGDAGNDRIEFEFEVLNWTNTKASGVDIALNQGNGFGSVREAKPFFAGAGIDPNGRPIGAGDDGLPPGNLNITNDWRVDSITPGNELEKTAIKWRAGTPINNIDLLGGTRPSFINPNDPETIDNGDNVLDGFTFTADDFDIGEVLSFNWFLKDVNDVPIGSVGRGNAYGFGTVNITRITSGSPLPGRVLVGNTGFSQSPNLFYDRIYDLGDGTQLAAEFGAGITAPFQNPNDNPGVAINTEPVPEPTTIMSLAVAFGFGNFFQKKDFLKSKRA</sequence>
<dbReference type="EMBL" id="CP012036">
    <property type="protein sequence ID" value="ALF55153.1"/>
    <property type="molecule type" value="Genomic_DNA"/>
</dbReference>
<accession>A0A0M3V671</accession>
<feature type="signal peptide" evidence="1">
    <location>
        <begin position="1"/>
        <end position="42"/>
    </location>
</feature>
<protein>
    <recommendedName>
        <fullName evidence="4">PEP-CTERM protein-sorting domain-containing protein</fullName>
    </recommendedName>
</protein>
<dbReference type="Proteomes" id="UP000062645">
    <property type="component" value="Chromosome"/>
</dbReference>
<dbReference type="KEGG" id="npz:ACX27_23735"/>
<evidence type="ECO:0000313" key="3">
    <source>
        <dbReference type="Proteomes" id="UP000062645"/>
    </source>
</evidence>
<gene>
    <name evidence="2" type="ORF">ACX27_23735</name>
</gene>
<reference evidence="3" key="1">
    <citation type="submission" date="2015-07" db="EMBL/GenBank/DDBJ databases">
        <title>Genome Of Nitrogen-Fixing Cyanobacterium Nostoc piscinale CENA21 From Solimoes/Amazon River Floodplain Sediments And Comparative Genomics To Uncover Biosynthetic Natural Products Potential.</title>
        <authorList>
            <person name="Leao T.F."/>
            <person name="Leao P.N."/>
            <person name="Guimaraes P.I."/>
            <person name="de Melo A.G.C."/>
            <person name="Ramos R.T.J."/>
            <person name="Silva A."/>
            <person name="Fiore M.F."/>
            <person name="Schneider M.P.C."/>
        </authorList>
    </citation>
    <scope>NUCLEOTIDE SEQUENCE [LARGE SCALE GENOMIC DNA]</scope>
    <source>
        <strain evidence="3">CENA21</strain>
    </source>
</reference>
<dbReference type="InterPro" id="IPR026374">
    <property type="entry name" value="Cyano_PEP"/>
</dbReference>
<reference evidence="2 3" key="2">
    <citation type="journal article" date="2016" name="Genome Announc.">
        <title>Draft Genome Sequence of the N2-Fixing Cyanobacterium Nostoc piscinale CENA21, Isolated from the Brazilian Amazon Floodplain.</title>
        <authorList>
            <person name="Leao T."/>
            <person name="Guimaraes P.I."/>
            <person name="de Melo A.G."/>
            <person name="Ramos R.T."/>
            <person name="Leao P.N."/>
            <person name="Silva A."/>
            <person name="Fiore M.F."/>
            <person name="Schneider M.P."/>
        </authorList>
    </citation>
    <scope>NUCLEOTIDE SEQUENCE [LARGE SCALE GENOMIC DNA]</scope>
    <source>
        <strain evidence="2 3">CENA21</strain>
    </source>
</reference>
<dbReference type="PATRIC" id="fig|224013.5.peg.5703"/>
<organism evidence="2 3">
    <name type="scientific">Nostoc piscinale CENA21</name>
    <dbReference type="NCBI Taxonomy" id="224013"/>
    <lineage>
        <taxon>Bacteria</taxon>
        <taxon>Bacillati</taxon>
        <taxon>Cyanobacteriota</taxon>
        <taxon>Cyanophyceae</taxon>
        <taxon>Nostocales</taxon>
        <taxon>Nostocaceae</taxon>
        <taxon>Nostoc</taxon>
    </lineage>
</organism>
<evidence type="ECO:0000313" key="2">
    <source>
        <dbReference type="EMBL" id="ALF55153.1"/>
    </source>
</evidence>
<dbReference type="OrthoDB" id="582862at2"/>
<dbReference type="RefSeq" id="WP_062296065.1">
    <property type="nucleotide sequence ID" value="NZ_CP012036.1"/>
</dbReference>
<keyword evidence="1" id="KW-0732">Signal</keyword>